<comment type="caution">
    <text evidence="1">The sequence shown here is derived from an EMBL/GenBank/DDBJ whole genome shotgun (WGS) entry which is preliminary data.</text>
</comment>
<proteinExistence type="predicted"/>
<dbReference type="Proteomes" id="UP000053024">
    <property type="component" value="Unassembled WGS sequence"/>
</dbReference>
<dbReference type="AlphaFoldDB" id="A0A101SQD9"/>
<gene>
    <name evidence="1" type="ORF">AQJ66_31315</name>
</gene>
<accession>A0A101SQD9</accession>
<evidence type="ECO:0000313" key="2">
    <source>
        <dbReference type="Proteomes" id="UP000053024"/>
    </source>
</evidence>
<name>A0A101SQD9_9ACTN</name>
<organism evidence="1 2">
    <name type="scientific">Streptomyces bungoensis</name>
    <dbReference type="NCBI Taxonomy" id="285568"/>
    <lineage>
        <taxon>Bacteria</taxon>
        <taxon>Bacillati</taxon>
        <taxon>Actinomycetota</taxon>
        <taxon>Actinomycetes</taxon>
        <taxon>Kitasatosporales</taxon>
        <taxon>Streptomycetaceae</taxon>
        <taxon>Streptomyces</taxon>
    </lineage>
</organism>
<keyword evidence="2" id="KW-1185">Reference proteome</keyword>
<evidence type="ECO:0000313" key="1">
    <source>
        <dbReference type="EMBL" id="KUN78235.1"/>
    </source>
</evidence>
<protein>
    <submittedName>
        <fullName evidence="1">Uncharacterized protein</fullName>
    </submittedName>
</protein>
<reference evidence="1 2" key="1">
    <citation type="submission" date="2015-10" db="EMBL/GenBank/DDBJ databases">
        <title>Draft genome sequence of Streptomyces bungoensis DSM 41781, type strain for the species Streptomyces bungoensis.</title>
        <authorList>
            <person name="Ruckert C."/>
            <person name="Winkler A."/>
            <person name="Kalinowski J."/>
            <person name="Kampfer P."/>
            <person name="Glaeser S."/>
        </authorList>
    </citation>
    <scope>NUCLEOTIDE SEQUENCE [LARGE SCALE GENOMIC DNA]</scope>
    <source>
        <strain evidence="1 2">DSM 41781</strain>
    </source>
</reference>
<sequence>MVLTCVGAGLAVVHVLAPDLRIDGVTVMLLVVAVVPWLGELFRSIEVPGIGRIEFRDIERRIEAVQRTANAALVGDGPEGGAVDDTAAWDTVRDLAAEYVNVRLRQRSGPARNHRMDQIFTRMVRATQRVREFDAGELLGSEDAGLRLAAYARLYAMPEPERLDALVDAATGEPLPFSQYWALQAVGRCVDDMAAEQVPLSVVRRLEEYRSGLFRANDRKEIVDRVLAGFGRR</sequence>
<dbReference type="EMBL" id="LMWX01000058">
    <property type="protein sequence ID" value="KUN78235.1"/>
    <property type="molecule type" value="Genomic_DNA"/>
</dbReference>